<feature type="repeat" description="ANK" evidence="3">
    <location>
        <begin position="661"/>
        <end position="693"/>
    </location>
</feature>
<dbReference type="Gene3D" id="1.25.40.20">
    <property type="entry name" value="Ankyrin repeat-containing domain"/>
    <property type="match status" value="2"/>
</dbReference>
<dbReference type="SMART" id="SM00248">
    <property type="entry name" value="ANK"/>
    <property type="match status" value="4"/>
</dbReference>
<evidence type="ECO:0000256" key="2">
    <source>
        <dbReference type="ARBA" id="ARBA00023043"/>
    </source>
</evidence>
<reference evidence="5 6" key="1">
    <citation type="submission" date="2024-01" db="EMBL/GenBank/DDBJ databases">
        <authorList>
            <person name="Allen C."/>
            <person name="Tagirdzhanova G."/>
        </authorList>
    </citation>
    <scope>NUCLEOTIDE SEQUENCE [LARGE SCALE GENOMIC DNA]</scope>
</reference>
<dbReference type="InterPro" id="IPR002110">
    <property type="entry name" value="Ankyrin_rpt"/>
</dbReference>
<feature type="region of interest" description="Disordered" evidence="4">
    <location>
        <begin position="192"/>
        <end position="222"/>
    </location>
</feature>
<feature type="repeat" description="ANK" evidence="3">
    <location>
        <begin position="773"/>
        <end position="805"/>
    </location>
</feature>
<name>A0ABP0BHV0_9PEZI</name>
<dbReference type="PROSITE" id="PS50088">
    <property type="entry name" value="ANK_REPEAT"/>
    <property type="match status" value="3"/>
</dbReference>
<accession>A0ABP0BHV0</accession>
<dbReference type="EMBL" id="CAWUHB010000016">
    <property type="protein sequence ID" value="CAK7218781.1"/>
    <property type="molecule type" value="Genomic_DNA"/>
</dbReference>
<proteinExistence type="predicted"/>
<evidence type="ECO:0000256" key="3">
    <source>
        <dbReference type="PROSITE-ProRule" id="PRU00023"/>
    </source>
</evidence>
<dbReference type="Proteomes" id="UP001642405">
    <property type="component" value="Unassembled WGS sequence"/>
</dbReference>
<evidence type="ECO:0000256" key="1">
    <source>
        <dbReference type="ARBA" id="ARBA00022737"/>
    </source>
</evidence>
<keyword evidence="6" id="KW-1185">Reference proteome</keyword>
<evidence type="ECO:0000256" key="4">
    <source>
        <dbReference type="SAM" id="MobiDB-lite"/>
    </source>
</evidence>
<organism evidence="5 6">
    <name type="scientific">Sporothrix curviconia</name>
    <dbReference type="NCBI Taxonomy" id="1260050"/>
    <lineage>
        <taxon>Eukaryota</taxon>
        <taxon>Fungi</taxon>
        <taxon>Dikarya</taxon>
        <taxon>Ascomycota</taxon>
        <taxon>Pezizomycotina</taxon>
        <taxon>Sordariomycetes</taxon>
        <taxon>Sordariomycetidae</taxon>
        <taxon>Ophiostomatales</taxon>
        <taxon>Ophiostomataceae</taxon>
        <taxon>Sporothrix</taxon>
    </lineage>
</organism>
<dbReference type="PROSITE" id="PS50297">
    <property type="entry name" value="ANK_REP_REGION"/>
    <property type="match status" value="3"/>
</dbReference>
<dbReference type="PANTHER" id="PTHR24198">
    <property type="entry name" value="ANKYRIN REPEAT AND PROTEIN KINASE DOMAIN-CONTAINING PROTEIN"/>
    <property type="match status" value="1"/>
</dbReference>
<feature type="compositionally biased region" description="Polar residues" evidence="4">
    <location>
        <begin position="199"/>
        <end position="212"/>
    </location>
</feature>
<protein>
    <recommendedName>
        <fullName evidence="7">Ankyrin repeat protein</fullName>
    </recommendedName>
</protein>
<dbReference type="PANTHER" id="PTHR24198:SF165">
    <property type="entry name" value="ANKYRIN REPEAT-CONTAINING PROTEIN-RELATED"/>
    <property type="match status" value="1"/>
</dbReference>
<keyword evidence="1" id="KW-0677">Repeat</keyword>
<dbReference type="SUPFAM" id="SSF48403">
    <property type="entry name" value="Ankyrin repeat"/>
    <property type="match status" value="1"/>
</dbReference>
<comment type="caution">
    <text evidence="5">The sequence shown here is derived from an EMBL/GenBank/DDBJ whole genome shotgun (WGS) entry which is preliminary data.</text>
</comment>
<keyword evidence="2 3" id="KW-0040">ANK repeat</keyword>
<evidence type="ECO:0000313" key="6">
    <source>
        <dbReference type="Proteomes" id="UP001642405"/>
    </source>
</evidence>
<sequence>MDPLSIATNVVGITAFCAKLIQGIGRFVIEAREVPDTLSRFYNTIQNLQTALLGVERALRQRPEQLPFERDHHQNISRIIRSCQSVLGRLDGLLPDLEEDPGAYYRVRASLLLSVKKNVVQQYTTHIESYTQVLQLSLTTISLGSLWKTQQSQVQIHAAIRSLTDSIRSANLLPPSPSPHDLPGSAQTVLRGMEEDSSEAISAQQKVNTEAGSDQAADESTETSLADEIIAWQQSATEMVEVLSLYEPDQMPRVLATGDTGAAEQYLASDSGIGGMFDDGSVDEYGNATREDSSFDPEPKLRDCPSREIIQINLEQNQKIVAQFVRCGIFTKAALYQRKAIGYKTQLAEAYQIPFTHDDEAGMKEFLAQCLLDTETRVGCAEARDIFQTLLQAEVARPSDEVDQQRRCRLYQTLGTIHLNQGNTALARRFLGRAFEGRKSDEATPSELVLESVDQLVKALQLDQAFDEARGYLEWRHRHFPAPAPLLPLQSQRQPIVPSNASPSPPMPAPHLPQRPPILETMPYRLSQAGGACVQEYVPVTTEPAVAAAAESDVAAHVAPSLSGLTVQAPLSQPNIDEASPARVLTRTPEVAPMTGAAGLSNAFAWCIEKKFDVDDPSFRFEVYDSGQNTSPLHLALHEENIELVRQMLAHAVDLEHRDAKFCTPLLVAAGTRNRETTRLLLERGAKVDVRDMSSQSALHRCQSRSGGVQVAKLLLQYLPPSGLRRRRQSSVSPGGCTVMEVVAPPASPAAATPWPLSSGDSKPHMIDATDSTGRTAFFVAMDNGNYKMARFLLSQGADPDINDVFGKTALYMVCERGDEVMARCALVHGAFVDARGPGLRTPLIAAIETAVPANSILLI</sequence>
<dbReference type="Pfam" id="PF12796">
    <property type="entry name" value="Ank_2"/>
    <property type="match status" value="2"/>
</dbReference>
<dbReference type="InterPro" id="IPR036770">
    <property type="entry name" value="Ankyrin_rpt-contain_sf"/>
</dbReference>
<gene>
    <name evidence="5" type="ORF">SCUCBS95973_003600</name>
</gene>
<feature type="repeat" description="ANK" evidence="3">
    <location>
        <begin position="628"/>
        <end position="660"/>
    </location>
</feature>
<evidence type="ECO:0000313" key="5">
    <source>
        <dbReference type="EMBL" id="CAK7218781.1"/>
    </source>
</evidence>
<evidence type="ECO:0008006" key="7">
    <source>
        <dbReference type="Google" id="ProtNLM"/>
    </source>
</evidence>